<dbReference type="InterPro" id="IPR036259">
    <property type="entry name" value="MFS_trans_sf"/>
</dbReference>
<feature type="transmembrane region" description="Helical" evidence="3">
    <location>
        <begin position="132"/>
        <end position="155"/>
    </location>
</feature>
<feature type="transmembrane region" description="Helical" evidence="3">
    <location>
        <begin position="167"/>
        <end position="188"/>
    </location>
</feature>
<organism evidence="4 5">
    <name type="scientific">Colletotrichum chlorophyti</name>
    <dbReference type="NCBI Taxonomy" id="708187"/>
    <lineage>
        <taxon>Eukaryota</taxon>
        <taxon>Fungi</taxon>
        <taxon>Dikarya</taxon>
        <taxon>Ascomycota</taxon>
        <taxon>Pezizomycotina</taxon>
        <taxon>Sordariomycetes</taxon>
        <taxon>Hypocreomycetidae</taxon>
        <taxon>Glomerellales</taxon>
        <taxon>Glomerellaceae</taxon>
        <taxon>Colletotrichum</taxon>
    </lineage>
</organism>
<dbReference type="PANTHER" id="PTHR11360:SF130">
    <property type="entry name" value="MAJOR FACILITATOR SUPERFAMILY (MFS) PROFILE DOMAIN-CONTAINING PROTEIN-RELATED"/>
    <property type="match status" value="1"/>
</dbReference>
<feature type="transmembrane region" description="Helical" evidence="3">
    <location>
        <begin position="237"/>
        <end position="260"/>
    </location>
</feature>
<sequence length="451" mass="48814">MKAVDIHGPNHIEKKSVPMIGHQIEKPSANHQLKRTTFLMADGRHGHKFCAMTWGYPAIFGVYQLYYTETLGLPRAQISWIGSIQIFITLFLCTLSGRLADAGFSRHALLAGSLLAVFGTFMTSLTQRYWEILLAQGICTGIGLGLMFMPTIAVISSYFKRRRAMALTFAAAGTGTGSTVFPATVQYLTPQIGFPWAVRCSAFIALLLVIVMNLLFRPKLRPRKTGPLAEWGAFREPIYLLFSCGSFFYFWALYFGFFYVSAGGCSSSSRDSVLANMGVHQINSYARNIIGFSSTTSINLLLITNVAGLPARPFVGWLADTCFGPVNTFTVALACVGALLYAWIGVRDQAGMYGFSAAYGIVVGASQGMFVASLASLTNDPEKMGTRFGMVCTLMAFATLAGPPTAGAIIDQSGGRYIYAQIWGGTVMLIGAVVFGIARVCKTGKKLMVKA</sequence>
<dbReference type="Pfam" id="PF07690">
    <property type="entry name" value="MFS_1"/>
    <property type="match status" value="1"/>
</dbReference>
<feature type="transmembrane region" description="Helical" evidence="3">
    <location>
        <begin position="289"/>
        <end position="311"/>
    </location>
</feature>
<feature type="transmembrane region" description="Helical" evidence="3">
    <location>
        <begin position="194"/>
        <end position="216"/>
    </location>
</feature>
<comment type="similarity">
    <text evidence="2">Belongs to the major facilitator superfamily. Monocarboxylate porter (TC 2.A.1.13) family.</text>
</comment>
<feature type="transmembrane region" description="Helical" evidence="3">
    <location>
        <begin position="422"/>
        <end position="441"/>
    </location>
</feature>
<reference evidence="4 5" key="1">
    <citation type="submission" date="2016-11" db="EMBL/GenBank/DDBJ databases">
        <title>Draft Genome Assembly of Colletotrichum chlorophyti a pathogen of herbaceous plants.</title>
        <authorList>
            <person name="Gan P."/>
            <person name="Narusaka M."/>
            <person name="Tsushima A."/>
            <person name="Narusaka Y."/>
            <person name="Takano Y."/>
            <person name="Shirasu K."/>
        </authorList>
    </citation>
    <scope>NUCLEOTIDE SEQUENCE [LARGE SCALE GENOMIC DNA]</scope>
    <source>
        <strain evidence="4 5">NTL11</strain>
    </source>
</reference>
<dbReference type="SUPFAM" id="SSF103473">
    <property type="entry name" value="MFS general substrate transporter"/>
    <property type="match status" value="1"/>
</dbReference>
<feature type="transmembrane region" description="Helical" evidence="3">
    <location>
        <begin position="78"/>
        <end position="96"/>
    </location>
</feature>
<protein>
    <submittedName>
        <fullName evidence="4">Riboflavin transporter MCH5-like protein 21</fullName>
    </submittedName>
</protein>
<comment type="caution">
    <text evidence="4">The sequence shown here is derived from an EMBL/GenBank/DDBJ whole genome shotgun (WGS) entry which is preliminary data.</text>
</comment>
<accession>A0A1Q8RXE5</accession>
<evidence type="ECO:0000256" key="3">
    <source>
        <dbReference type="SAM" id="Phobius"/>
    </source>
</evidence>
<evidence type="ECO:0000313" key="5">
    <source>
        <dbReference type="Proteomes" id="UP000186583"/>
    </source>
</evidence>
<feature type="transmembrane region" description="Helical" evidence="3">
    <location>
        <begin position="356"/>
        <end position="376"/>
    </location>
</feature>
<comment type="subcellular location">
    <subcellularLocation>
        <location evidence="1">Membrane</location>
        <topology evidence="1">Multi-pass membrane protein</topology>
    </subcellularLocation>
</comment>
<feature type="transmembrane region" description="Helical" evidence="3">
    <location>
        <begin position="108"/>
        <end position="126"/>
    </location>
</feature>
<feature type="transmembrane region" description="Helical" evidence="3">
    <location>
        <begin position="388"/>
        <end position="410"/>
    </location>
</feature>
<gene>
    <name evidence="4" type="ORF">CCHL11_09811</name>
</gene>
<dbReference type="GO" id="GO:0016020">
    <property type="term" value="C:membrane"/>
    <property type="evidence" value="ECO:0007669"/>
    <property type="project" value="UniProtKB-SubCell"/>
</dbReference>
<keyword evidence="5" id="KW-1185">Reference proteome</keyword>
<dbReference type="OrthoDB" id="2213137at2759"/>
<dbReference type="InterPro" id="IPR050327">
    <property type="entry name" value="Proton-linked_MCT"/>
</dbReference>
<dbReference type="AlphaFoldDB" id="A0A1Q8RXE5"/>
<keyword evidence="3" id="KW-0472">Membrane</keyword>
<keyword evidence="3" id="KW-0812">Transmembrane</keyword>
<dbReference type="InterPro" id="IPR011701">
    <property type="entry name" value="MFS"/>
</dbReference>
<proteinExistence type="inferred from homology"/>
<evidence type="ECO:0000256" key="1">
    <source>
        <dbReference type="ARBA" id="ARBA00004141"/>
    </source>
</evidence>
<keyword evidence="3" id="KW-1133">Transmembrane helix</keyword>
<dbReference type="PANTHER" id="PTHR11360">
    <property type="entry name" value="MONOCARBOXYLATE TRANSPORTER"/>
    <property type="match status" value="1"/>
</dbReference>
<evidence type="ECO:0000256" key="2">
    <source>
        <dbReference type="ARBA" id="ARBA00006727"/>
    </source>
</evidence>
<feature type="transmembrane region" description="Helical" evidence="3">
    <location>
        <begin position="49"/>
        <end position="66"/>
    </location>
</feature>
<dbReference type="Proteomes" id="UP000186583">
    <property type="component" value="Unassembled WGS sequence"/>
</dbReference>
<dbReference type="Gene3D" id="1.20.1250.20">
    <property type="entry name" value="MFS general substrate transporter like domains"/>
    <property type="match status" value="1"/>
</dbReference>
<evidence type="ECO:0000313" key="4">
    <source>
        <dbReference type="EMBL" id="OLN90167.1"/>
    </source>
</evidence>
<feature type="transmembrane region" description="Helical" evidence="3">
    <location>
        <begin position="323"/>
        <end position="344"/>
    </location>
</feature>
<dbReference type="EMBL" id="MPGH01000066">
    <property type="protein sequence ID" value="OLN90167.1"/>
    <property type="molecule type" value="Genomic_DNA"/>
</dbReference>
<dbReference type="GO" id="GO:0022857">
    <property type="term" value="F:transmembrane transporter activity"/>
    <property type="evidence" value="ECO:0007669"/>
    <property type="project" value="InterPro"/>
</dbReference>
<name>A0A1Q8RXE5_9PEZI</name>